<evidence type="ECO:0000256" key="2">
    <source>
        <dbReference type="ARBA" id="ARBA00022692"/>
    </source>
</evidence>
<gene>
    <name evidence="7" type="ORF">INQ41_06455</name>
</gene>
<name>A0A7S6UI16_9GAMM</name>
<keyword evidence="4 5" id="KW-0472">Membrane</keyword>
<organism evidence="7 8">
    <name type="scientific">Novilysobacter ciconiae</name>
    <dbReference type="NCBI Taxonomy" id="2781022"/>
    <lineage>
        <taxon>Bacteria</taxon>
        <taxon>Pseudomonadati</taxon>
        <taxon>Pseudomonadota</taxon>
        <taxon>Gammaproteobacteria</taxon>
        <taxon>Lysobacterales</taxon>
        <taxon>Lysobacteraceae</taxon>
        <taxon>Novilysobacter</taxon>
    </lineage>
</organism>
<dbReference type="Proteomes" id="UP000594059">
    <property type="component" value="Chromosome"/>
</dbReference>
<dbReference type="AlphaFoldDB" id="A0A7S6UI16"/>
<keyword evidence="3 5" id="KW-1133">Transmembrane helix</keyword>
<feature type="transmembrane region" description="Helical" evidence="5">
    <location>
        <begin position="40"/>
        <end position="67"/>
    </location>
</feature>
<dbReference type="EMBL" id="CP063656">
    <property type="protein sequence ID" value="QOW20635.1"/>
    <property type="molecule type" value="Genomic_DNA"/>
</dbReference>
<dbReference type="RefSeq" id="WP_193987070.1">
    <property type="nucleotide sequence ID" value="NZ_CP063656.1"/>
</dbReference>
<proteinExistence type="predicted"/>
<dbReference type="Pfam" id="PF06305">
    <property type="entry name" value="LapA_dom"/>
    <property type="match status" value="1"/>
</dbReference>
<accession>A0A7S6UI16</accession>
<keyword evidence="1" id="KW-1003">Cell membrane</keyword>
<reference evidence="7 8" key="1">
    <citation type="submission" date="2020-10" db="EMBL/GenBank/DDBJ databases">
        <title>complete genome sequencing of Lysobacter sp. H21R20.</title>
        <authorList>
            <person name="Bae J.-W."/>
            <person name="Lee S.-Y."/>
        </authorList>
    </citation>
    <scope>NUCLEOTIDE SEQUENCE [LARGE SCALE GENOMIC DNA]</scope>
    <source>
        <strain evidence="7 8">H21R20</strain>
    </source>
</reference>
<keyword evidence="8" id="KW-1185">Reference proteome</keyword>
<dbReference type="GO" id="GO:0005886">
    <property type="term" value="C:plasma membrane"/>
    <property type="evidence" value="ECO:0007669"/>
    <property type="project" value="InterPro"/>
</dbReference>
<sequence length="89" mass="9215">MRVIRFLAAIVCLAFGAVLGALNRQAVSIDVGFGHVASNLGIVMLACLLVGVIVGGMAISASVVWPLRRRLANAQKQGSSEPSSAKEIP</sequence>
<evidence type="ECO:0000256" key="4">
    <source>
        <dbReference type="ARBA" id="ARBA00023136"/>
    </source>
</evidence>
<keyword evidence="2 5" id="KW-0812">Transmembrane</keyword>
<dbReference type="InterPro" id="IPR010445">
    <property type="entry name" value="LapA_dom"/>
</dbReference>
<protein>
    <submittedName>
        <fullName evidence="7">LapA family protein</fullName>
    </submittedName>
</protein>
<evidence type="ECO:0000259" key="6">
    <source>
        <dbReference type="Pfam" id="PF06305"/>
    </source>
</evidence>
<evidence type="ECO:0000313" key="8">
    <source>
        <dbReference type="Proteomes" id="UP000594059"/>
    </source>
</evidence>
<evidence type="ECO:0000256" key="5">
    <source>
        <dbReference type="SAM" id="Phobius"/>
    </source>
</evidence>
<dbReference type="KEGG" id="lcic:INQ41_06455"/>
<evidence type="ECO:0000313" key="7">
    <source>
        <dbReference type="EMBL" id="QOW20635.1"/>
    </source>
</evidence>
<evidence type="ECO:0000256" key="3">
    <source>
        <dbReference type="ARBA" id="ARBA00022989"/>
    </source>
</evidence>
<feature type="domain" description="Lipopolysaccharide assembly protein A" evidence="6">
    <location>
        <begin position="23"/>
        <end position="77"/>
    </location>
</feature>
<evidence type="ECO:0000256" key="1">
    <source>
        <dbReference type="ARBA" id="ARBA00022475"/>
    </source>
</evidence>